<keyword evidence="5" id="KW-0378">Hydrolase</keyword>
<feature type="domain" description="AAA+ ATPase" evidence="11">
    <location>
        <begin position="560"/>
        <end position="696"/>
    </location>
</feature>
<proteinExistence type="inferred from homology"/>
<evidence type="ECO:0000256" key="7">
    <source>
        <dbReference type="ARBA" id="ARBA00023136"/>
    </source>
</evidence>
<dbReference type="PANTHER" id="PTHR23077:SF9">
    <property type="entry name" value="PEROXISOMAL ATPASE PEX6"/>
    <property type="match status" value="1"/>
</dbReference>
<dbReference type="Pfam" id="PF00004">
    <property type="entry name" value="AAA"/>
    <property type="match status" value="2"/>
</dbReference>
<dbReference type="InterPro" id="IPR047533">
    <property type="entry name" value="RecA-like_PEX6_r2"/>
</dbReference>
<sequence>MSVLWVSSFTRQTASTATVSSSGWTHDEETRELKLRMHLLDQIDAFVNIGAIPTEFNALVMVSAVNLRRLGVVSHSLVLVRHQDRIHIAQIQLQTHASDDIVYMSPFLAQNLVCHESEHVSLVPAAPHDIGIDNQDFSRLQVMPAVASRVEIAPIRWNSSVSSPTHQERILEALKLHFSDPRLLQVGDVFGVPVVEAFPENTSPSLSMDPAPVVVNQEVHFFRVEAMDTQIRPIPRALSVIKDDTTLVQSSHVATRLIHERIMKQYTLSTTGVPQSPSTTFQIFPAHVRRLVEWLHPTSLPMSVSIAIGGVAGSGKRTLVYNAAQELGLYVLEVSFTELASTSELQLLENVRQVVKKAQSMAPCILFLNRFFLTEKDNEEAQQRLGSTLMECIRREMRDVPLIVAVEDMNDLPVLIRQSFMYEIMLQAPSEEERLDILRQLTLSTALHPSVQLESIAHRTAGRTVGELKALVADASTHCLEALCTRDSINPSEAFQLTDAHFDAAIRLQETKASLGLGKFSIPNVKWEDVGGLEHVKDEIMDMVQLPLKHPELFASGVRQRSGILLYGPPGTGKTLLAKAIATECNMNFISVKGPELLNMYIGESEKNVRQVFQQARNARPCILFFDELDSLAPQRGRGSDSGGVMDRVVSQLLTEIDSNLNQVFVVGATNRPDLIESALLRPGRFDRLLYLGICQDKPTQLKVVQALTRKFHLAPQVDLKEVVALCPLNFTGADFYALCSIALSLAIKDRVAALDLYIETANREDVYSERPLHAAMVLENMSADDLQVQVSQQHFEAALPHVIPSVSASEIAHYEKLRREFRSLQLGK</sequence>
<evidence type="ECO:0000256" key="6">
    <source>
        <dbReference type="ARBA" id="ARBA00022840"/>
    </source>
</evidence>
<dbReference type="GO" id="GO:0005829">
    <property type="term" value="C:cytosol"/>
    <property type="evidence" value="ECO:0007669"/>
    <property type="project" value="TreeGrafter"/>
</dbReference>
<evidence type="ECO:0000313" key="12">
    <source>
        <dbReference type="EMBL" id="KAF0743907.1"/>
    </source>
</evidence>
<accession>A0A6G0XTE9</accession>
<dbReference type="SMART" id="SM00382">
    <property type="entry name" value="AAA"/>
    <property type="match status" value="2"/>
</dbReference>
<protein>
    <recommendedName>
        <fullName evidence="8">Peroxisomal ATPase PEX6</fullName>
    </recommendedName>
    <alternativeName>
        <fullName evidence="9">Peroxin-6</fullName>
    </alternativeName>
</protein>
<evidence type="ECO:0000313" key="13">
    <source>
        <dbReference type="Proteomes" id="UP000481153"/>
    </source>
</evidence>
<dbReference type="GO" id="GO:0016887">
    <property type="term" value="F:ATP hydrolysis activity"/>
    <property type="evidence" value="ECO:0007669"/>
    <property type="project" value="InterPro"/>
</dbReference>
<dbReference type="Gene3D" id="1.10.8.60">
    <property type="match status" value="2"/>
</dbReference>
<name>A0A6G0XTE9_9STRA</name>
<dbReference type="InterPro" id="IPR003593">
    <property type="entry name" value="AAA+_ATPase"/>
</dbReference>
<dbReference type="InterPro" id="IPR003959">
    <property type="entry name" value="ATPase_AAA_core"/>
</dbReference>
<keyword evidence="3" id="KW-0962">Peroxisome biogenesis</keyword>
<dbReference type="Proteomes" id="UP000481153">
    <property type="component" value="Unassembled WGS sequence"/>
</dbReference>
<evidence type="ECO:0000256" key="3">
    <source>
        <dbReference type="ARBA" id="ARBA00022593"/>
    </source>
</evidence>
<evidence type="ECO:0000256" key="10">
    <source>
        <dbReference type="ARBA" id="ARBA00048778"/>
    </source>
</evidence>
<evidence type="ECO:0000259" key="11">
    <source>
        <dbReference type="SMART" id="SM00382"/>
    </source>
</evidence>
<evidence type="ECO:0000256" key="8">
    <source>
        <dbReference type="ARBA" id="ARBA00034811"/>
    </source>
</evidence>
<dbReference type="CDD" id="cd19527">
    <property type="entry name" value="RecA-like_PEX6_r2"/>
    <property type="match status" value="1"/>
</dbReference>
<dbReference type="VEuPathDB" id="FungiDB:AeMF1_011320"/>
<dbReference type="AlphaFoldDB" id="A0A6G0XTE9"/>
<evidence type="ECO:0000256" key="4">
    <source>
        <dbReference type="ARBA" id="ARBA00022741"/>
    </source>
</evidence>
<evidence type="ECO:0000256" key="1">
    <source>
        <dbReference type="ARBA" id="ARBA00004370"/>
    </source>
</evidence>
<keyword evidence="4" id="KW-0547">Nucleotide-binding</keyword>
<dbReference type="PANTHER" id="PTHR23077">
    <property type="entry name" value="AAA-FAMILY ATPASE"/>
    <property type="match status" value="1"/>
</dbReference>
<dbReference type="SUPFAM" id="SSF52540">
    <property type="entry name" value="P-loop containing nucleoside triphosphate hydrolases"/>
    <property type="match status" value="2"/>
</dbReference>
<dbReference type="Gene3D" id="3.40.50.300">
    <property type="entry name" value="P-loop containing nucleotide triphosphate hydrolases"/>
    <property type="match status" value="2"/>
</dbReference>
<organism evidence="12 13">
    <name type="scientific">Aphanomyces euteiches</name>
    <dbReference type="NCBI Taxonomy" id="100861"/>
    <lineage>
        <taxon>Eukaryota</taxon>
        <taxon>Sar</taxon>
        <taxon>Stramenopiles</taxon>
        <taxon>Oomycota</taxon>
        <taxon>Saprolegniomycetes</taxon>
        <taxon>Saprolegniales</taxon>
        <taxon>Verrucalvaceae</taxon>
        <taxon>Aphanomyces</taxon>
    </lineage>
</organism>
<dbReference type="InterPro" id="IPR050168">
    <property type="entry name" value="AAA_ATPase_domain"/>
</dbReference>
<reference evidence="12 13" key="1">
    <citation type="submission" date="2019-07" db="EMBL/GenBank/DDBJ databases">
        <title>Genomics analysis of Aphanomyces spp. identifies a new class of oomycete effector associated with host adaptation.</title>
        <authorList>
            <person name="Gaulin E."/>
        </authorList>
    </citation>
    <scope>NUCLEOTIDE SEQUENCE [LARGE SCALE GENOMIC DNA]</scope>
    <source>
        <strain evidence="12 13">ATCC 201684</strain>
    </source>
</reference>
<dbReference type="GO" id="GO:0016558">
    <property type="term" value="P:protein import into peroxisome matrix"/>
    <property type="evidence" value="ECO:0007669"/>
    <property type="project" value="TreeGrafter"/>
</dbReference>
<comment type="caution">
    <text evidence="12">The sequence shown here is derived from an EMBL/GenBank/DDBJ whole genome shotgun (WGS) entry which is preliminary data.</text>
</comment>
<keyword evidence="13" id="KW-1185">Reference proteome</keyword>
<dbReference type="GO" id="GO:0005524">
    <property type="term" value="F:ATP binding"/>
    <property type="evidence" value="ECO:0007669"/>
    <property type="project" value="UniProtKB-KW"/>
</dbReference>
<evidence type="ECO:0000256" key="9">
    <source>
        <dbReference type="ARBA" id="ARBA00034920"/>
    </source>
</evidence>
<comment type="catalytic activity">
    <reaction evidence="10">
        <text>ATP + H2O = ADP + phosphate + H(+)</text>
        <dbReference type="Rhea" id="RHEA:13065"/>
        <dbReference type="ChEBI" id="CHEBI:15377"/>
        <dbReference type="ChEBI" id="CHEBI:15378"/>
        <dbReference type="ChEBI" id="CHEBI:30616"/>
        <dbReference type="ChEBI" id="CHEBI:43474"/>
        <dbReference type="ChEBI" id="CHEBI:456216"/>
    </reaction>
    <physiologicalReaction direction="left-to-right" evidence="10">
        <dbReference type="Rhea" id="RHEA:13066"/>
    </physiologicalReaction>
</comment>
<dbReference type="GO" id="GO:0005778">
    <property type="term" value="C:peroxisomal membrane"/>
    <property type="evidence" value="ECO:0007669"/>
    <property type="project" value="TreeGrafter"/>
</dbReference>
<gene>
    <name evidence="12" type="ORF">Ae201684_001549</name>
</gene>
<evidence type="ECO:0000256" key="2">
    <source>
        <dbReference type="ARBA" id="ARBA00006914"/>
    </source>
</evidence>
<dbReference type="InterPro" id="IPR027417">
    <property type="entry name" value="P-loop_NTPase"/>
</dbReference>
<comment type="similarity">
    <text evidence="2">Belongs to the AAA ATPase family.</text>
</comment>
<feature type="domain" description="AAA+ ATPase" evidence="11">
    <location>
        <begin position="302"/>
        <end position="430"/>
    </location>
</feature>
<evidence type="ECO:0000256" key="5">
    <source>
        <dbReference type="ARBA" id="ARBA00022801"/>
    </source>
</evidence>
<keyword evidence="6" id="KW-0067">ATP-binding</keyword>
<comment type="subcellular location">
    <subcellularLocation>
        <location evidence="1">Membrane</location>
    </subcellularLocation>
</comment>
<dbReference type="FunFam" id="3.40.50.300:FF:000109">
    <property type="entry name" value="Peroxisomal biogenesis factor 6"/>
    <property type="match status" value="1"/>
</dbReference>
<keyword evidence="7" id="KW-0472">Membrane</keyword>
<dbReference type="EMBL" id="VJMJ01000012">
    <property type="protein sequence ID" value="KAF0743907.1"/>
    <property type="molecule type" value="Genomic_DNA"/>
</dbReference>